<keyword evidence="2" id="KW-1185">Reference proteome</keyword>
<evidence type="ECO:0000313" key="2">
    <source>
        <dbReference type="Proteomes" id="UP000000683"/>
    </source>
</evidence>
<dbReference type="AlphaFoldDB" id="F5Z4X2"/>
<dbReference type="Proteomes" id="UP000000683">
    <property type="component" value="Chromosome"/>
</dbReference>
<evidence type="ECO:0000313" key="1">
    <source>
        <dbReference type="EMBL" id="AEF04539.1"/>
    </source>
</evidence>
<gene>
    <name evidence="1" type="ordered locus">ambt_15145</name>
</gene>
<proteinExistence type="predicted"/>
<accession>F5Z4X2</accession>
<dbReference type="KEGG" id="alt:ambt_15145"/>
<dbReference type="HOGENOM" id="CLU_3283856_0_0_6"/>
<protein>
    <submittedName>
        <fullName evidence="1">Uncharacterized protein</fullName>
    </submittedName>
</protein>
<reference evidence="1 2" key="1">
    <citation type="journal article" date="2011" name="J. Bacteriol.">
        <title>Complete genome sequence of the polycyclic aromatic hydrocarbon-degrading bacterium Alteromonas sp. strain SN2.</title>
        <authorList>
            <person name="Jin H.M."/>
            <person name="Jeong H."/>
            <person name="Moon E.J."/>
            <person name="Math R.K."/>
            <person name="Lee K."/>
            <person name="Kim H.J."/>
            <person name="Jeon C.O."/>
            <person name="Oh T.K."/>
            <person name="Kim J.F."/>
        </authorList>
    </citation>
    <scope>NUCLEOTIDE SEQUENCE [LARGE SCALE GENOMIC DNA]</scope>
    <source>
        <strain evidence="2">JCM 17741 / KACC 18427 / KCTC 11700BP / SN2</strain>
    </source>
</reference>
<dbReference type="EMBL" id="CP002339">
    <property type="protein sequence ID" value="AEF04539.1"/>
    <property type="molecule type" value="Genomic_DNA"/>
</dbReference>
<organism evidence="1 2">
    <name type="scientific">Alteromonas naphthalenivorans</name>
    <dbReference type="NCBI Taxonomy" id="715451"/>
    <lineage>
        <taxon>Bacteria</taxon>
        <taxon>Pseudomonadati</taxon>
        <taxon>Pseudomonadota</taxon>
        <taxon>Gammaproteobacteria</taxon>
        <taxon>Alteromonadales</taxon>
        <taxon>Alteromonadaceae</taxon>
        <taxon>Alteromonas/Salinimonas group</taxon>
        <taxon>Alteromonas</taxon>
    </lineage>
</organism>
<sequence length="40" mass="4827">MITICVFAKSYYFSVLGFWHELCFINGSYTMKQYQNKKVH</sequence>
<name>F5Z4X2_ALTNA</name>